<accession>A0ABD0JUL2</accession>
<dbReference type="EMBL" id="JACVVK020000318">
    <property type="protein sequence ID" value="KAK7478744.1"/>
    <property type="molecule type" value="Genomic_DNA"/>
</dbReference>
<proteinExistence type="predicted"/>
<gene>
    <name evidence="2" type="ORF">BaRGS_00030048</name>
</gene>
<comment type="caution">
    <text evidence="2">The sequence shown here is derived from an EMBL/GenBank/DDBJ whole genome shotgun (WGS) entry which is preliminary data.</text>
</comment>
<keyword evidence="3" id="KW-1185">Reference proteome</keyword>
<organism evidence="2 3">
    <name type="scientific">Batillaria attramentaria</name>
    <dbReference type="NCBI Taxonomy" id="370345"/>
    <lineage>
        <taxon>Eukaryota</taxon>
        <taxon>Metazoa</taxon>
        <taxon>Spiralia</taxon>
        <taxon>Lophotrochozoa</taxon>
        <taxon>Mollusca</taxon>
        <taxon>Gastropoda</taxon>
        <taxon>Caenogastropoda</taxon>
        <taxon>Sorbeoconcha</taxon>
        <taxon>Cerithioidea</taxon>
        <taxon>Batillariidae</taxon>
        <taxon>Batillaria</taxon>
    </lineage>
</organism>
<feature type="region of interest" description="Disordered" evidence="1">
    <location>
        <begin position="48"/>
        <end position="76"/>
    </location>
</feature>
<feature type="non-terminal residue" evidence="2">
    <location>
        <position position="1"/>
    </location>
</feature>
<sequence length="155" mass="17412">SFSLTSNHVFHASKSTLSLRSARVPSDVHAEHGPVDQLHYLQRLDDHSTINTDSHSSDHASPASVPYPRDPPGHVSIADNARMLEADDHHAIDTASVEGYQEREQPHEPAESRVRMVDHASAVWKLPKKQRARFAAHHEPIKQQDGIGHWGFFWV</sequence>
<evidence type="ECO:0000313" key="2">
    <source>
        <dbReference type="EMBL" id="KAK7478744.1"/>
    </source>
</evidence>
<dbReference type="AlphaFoldDB" id="A0ABD0JUL2"/>
<dbReference type="Proteomes" id="UP001519460">
    <property type="component" value="Unassembled WGS sequence"/>
</dbReference>
<evidence type="ECO:0000313" key="3">
    <source>
        <dbReference type="Proteomes" id="UP001519460"/>
    </source>
</evidence>
<evidence type="ECO:0000256" key="1">
    <source>
        <dbReference type="SAM" id="MobiDB-lite"/>
    </source>
</evidence>
<reference evidence="2 3" key="1">
    <citation type="journal article" date="2023" name="Sci. Data">
        <title>Genome assembly of the Korean intertidal mud-creeper Batillaria attramentaria.</title>
        <authorList>
            <person name="Patra A.K."/>
            <person name="Ho P.T."/>
            <person name="Jun S."/>
            <person name="Lee S.J."/>
            <person name="Kim Y."/>
            <person name="Won Y.J."/>
        </authorList>
    </citation>
    <scope>NUCLEOTIDE SEQUENCE [LARGE SCALE GENOMIC DNA]</scope>
    <source>
        <strain evidence="2">Wonlab-2016</strain>
    </source>
</reference>
<name>A0ABD0JUL2_9CAEN</name>
<protein>
    <submittedName>
        <fullName evidence="2">Uncharacterized protein</fullName>
    </submittedName>
</protein>